<dbReference type="Proteomes" id="UP000199296">
    <property type="component" value="Unassembled WGS sequence"/>
</dbReference>
<dbReference type="GO" id="GO:0016787">
    <property type="term" value="F:hydrolase activity"/>
    <property type="evidence" value="ECO:0007669"/>
    <property type="project" value="InterPro"/>
</dbReference>
<reference evidence="3 4" key="1">
    <citation type="submission" date="2016-10" db="EMBL/GenBank/DDBJ databases">
        <authorList>
            <person name="de Groot N.N."/>
        </authorList>
    </citation>
    <scope>NUCLEOTIDE SEQUENCE [LARGE SCALE GENOMIC DNA]</scope>
    <source>
        <strain evidence="3 4">DSM 19803</strain>
    </source>
</reference>
<dbReference type="Gene3D" id="3.90.780.10">
    <property type="entry name" value="5'-Nucleotidase, C-terminal domain"/>
    <property type="match status" value="1"/>
</dbReference>
<feature type="chain" id="PRO_5011683831" evidence="1">
    <location>
        <begin position="20"/>
        <end position="250"/>
    </location>
</feature>
<dbReference type="AlphaFoldDB" id="A0A1G7VR06"/>
<gene>
    <name evidence="3" type="ORF">SAMN04488027_10468</name>
</gene>
<feature type="signal peptide" evidence="1">
    <location>
        <begin position="1"/>
        <end position="19"/>
    </location>
</feature>
<dbReference type="Pfam" id="PF02872">
    <property type="entry name" value="5_nucleotid_C"/>
    <property type="match status" value="1"/>
</dbReference>
<dbReference type="PANTHER" id="PTHR11575:SF24">
    <property type="entry name" value="5'-NUCLEOTIDASE"/>
    <property type="match status" value="1"/>
</dbReference>
<dbReference type="InterPro" id="IPR008334">
    <property type="entry name" value="5'-Nucleotdase_C"/>
</dbReference>
<dbReference type="GO" id="GO:0030288">
    <property type="term" value="C:outer membrane-bounded periplasmic space"/>
    <property type="evidence" value="ECO:0007669"/>
    <property type="project" value="TreeGrafter"/>
</dbReference>
<keyword evidence="1" id="KW-0732">Signal</keyword>
<name>A0A1G7VR06_9FLAO</name>
<dbReference type="InterPro" id="IPR036907">
    <property type="entry name" value="5'-Nucleotdase_C_sf"/>
</dbReference>
<protein>
    <submittedName>
        <fullName evidence="3">5'-nucleotidase, C-terminal domain</fullName>
    </submittedName>
</protein>
<evidence type="ECO:0000313" key="4">
    <source>
        <dbReference type="Proteomes" id="UP000199296"/>
    </source>
</evidence>
<dbReference type="EMBL" id="FNCW01000004">
    <property type="protein sequence ID" value="SDG62021.1"/>
    <property type="molecule type" value="Genomic_DNA"/>
</dbReference>
<dbReference type="InterPro" id="IPR006179">
    <property type="entry name" value="5_nucleotidase/apyrase"/>
</dbReference>
<dbReference type="SUPFAM" id="SSF55816">
    <property type="entry name" value="5'-nucleotidase (syn. UDP-sugar hydrolase), C-terminal domain"/>
    <property type="match status" value="1"/>
</dbReference>
<evidence type="ECO:0000259" key="2">
    <source>
        <dbReference type="Pfam" id="PF02872"/>
    </source>
</evidence>
<evidence type="ECO:0000256" key="1">
    <source>
        <dbReference type="SAM" id="SignalP"/>
    </source>
</evidence>
<dbReference type="GO" id="GO:0009166">
    <property type="term" value="P:nucleotide catabolic process"/>
    <property type="evidence" value="ECO:0007669"/>
    <property type="project" value="InterPro"/>
</dbReference>
<dbReference type="PANTHER" id="PTHR11575">
    <property type="entry name" value="5'-NUCLEOTIDASE-RELATED"/>
    <property type="match status" value="1"/>
</dbReference>
<organism evidence="3 4">
    <name type="scientific">Psychroflexus sediminis</name>
    <dbReference type="NCBI Taxonomy" id="470826"/>
    <lineage>
        <taxon>Bacteria</taxon>
        <taxon>Pseudomonadati</taxon>
        <taxon>Bacteroidota</taxon>
        <taxon>Flavobacteriia</taxon>
        <taxon>Flavobacteriales</taxon>
        <taxon>Flavobacteriaceae</taxon>
        <taxon>Psychroflexus</taxon>
    </lineage>
</organism>
<feature type="domain" description="5'-Nucleotidase C-terminal" evidence="2">
    <location>
        <begin position="75"/>
        <end position="210"/>
    </location>
</feature>
<dbReference type="STRING" id="470826.SAMN04488027_10468"/>
<keyword evidence="4" id="KW-1185">Reference proteome</keyword>
<accession>A0A1G7VR06</accession>
<proteinExistence type="predicted"/>
<dbReference type="RefSeq" id="WP_093366308.1">
    <property type="nucleotide sequence ID" value="NZ_FNCW01000004.1"/>
</dbReference>
<dbReference type="PRINTS" id="PR01607">
    <property type="entry name" value="APYRASEFAMLY"/>
</dbReference>
<dbReference type="OrthoDB" id="4762412at2"/>
<sequence>MKTLSLFFLLSVLWSCADAPQKLTHIESKQILISDTIAENKELETFITPYRRRIKEEMEGVLSYTPNAMYKAEAKFNTPIGNMMADAVFEMANPLFKERTGHSIDLVILNYGGIRGGINAGDITTRTAYNIMPFENEVVVAELTSDELQALVDYLVQNKAAHPISGIQVILDAQGNLSEFKVNGAQNQRKSYYVATSDYLAKGGDRMDFFLSARNVQGLDYKLRNLFIDYFKKKDTIAPVRDQRFIQLQN</sequence>
<evidence type="ECO:0000313" key="3">
    <source>
        <dbReference type="EMBL" id="SDG62021.1"/>
    </source>
</evidence>